<dbReference type="SUPFAM" id="SSF46785">
    <property type="entry name" value="Winged helix' DNA-binding domain"/>
    <property type="match status" value="1"/>
</dbReference>
<dbReference type="InterPro" id="IPR036390">
    <property type="entry name" value="WH_DNA-bd_sf"/>
</dbReference>
<dbReference type="eggNOG" id="COG1846">
    <property type="taxonomic scope" value="Bacteria"/>
</dbReference>
<feature type="region of interest" description="Disordered" evidence="1">
    <location>
        <begin position="1"/>
        <end position="24"/>
    </location>
</feature>
<dbReference type="STRING" id="1044.EH31_06605"/>
<dbReference type="Proteomes" id="UP000027647">
    <property type="component" value="Unassembled WGS sequence"/>
</dbReference>
<dbReference type="RefSeq" id="WP_051699389.1">
    <property type="nucleotide sequence ID" value="NZ_JMIW01000014.1"/>
</dbReference>
<evidence type="ECO:0000256" key="1">
    <source>
        <dbReference type="SAM" id="MobiDB-lite"/>
    </source>
</evidence>
<dbReference type="Gene3D" id="1.10.10.10">
    <property type="entry name" value="Winged helix-like DNA-binding domain superfamily/Winged helix DNA-binding domain"/>
    <property type="match status" value="1"/>
</dbReference>
<gene>
    <name evidence="2" type="ORF">EH31_06605</name>
</gene>
<keyword evidence="3" id="KW-1185">Reference proteome</keyword>
<organism evidence="2 3">
    <name type="scientific">Erythrobacter longus</name>
    <dbReference type="NCBI Taxonomy" id="1044"/>
    <lineage>
        <taxon>Bacteria</taxon>
        <taxon>Pseudomonadati</taxon>
        <taxon>Pseudomonadota</taxon>
        <taxon>Alphaproteobacteria</taxon>
        <taxon>Sphingomonadales</taxon>
        <taxon>Erythrobacteraceae</taxon>
        <taxon>Erythrobacter/Porphyrobacter group</taxon>
        <taxon>Erythrobacter</taxon>
    </lineage>
</organism>
<accession>A0A074MM67</accession>
<evidence type="ECO:0000313" key="3">
    <source>
        <dbReference type="Proteomes" id="UP000027647"/>
    </source>
</evidence>
<feature type="compositionally biased region" description="Polar residues" evidence="1">
    <location>
        <begin position="14"/>
        <end position="24"/>
    </location>
</feature>
<evidence type="ECO:0000313" key="2">
    <source>
        <dbReference type="EMBL" id="KEO86732.1"/>
    </source>
</evidence>
<dbReference type="EMBL" id="JMIW01000014">
    <property type="protein sequence ID" value="KEO86732.1"/>
    <property type="molecule type" value="Genomic_DNA"/>
</dbReference>
<protein>
    <recommendedName>
        <fullName evidence="4">HTH marR-type domain-containing protein</fullName>
    </recommendedName>
</protein>
<sequence>MKFFPTISRGLAQRSDQASDEPSMTEVTEFSIPTSELEAFAARLLELNAPNDSVVVPDHTEIAIAKKIISIQTDVSKILEIVSVPIRPALDVLLDLYISESKGRRVSVSDASIAANCPMTTGLRWVGALEDAKLVQRNSDANDQRRRFISLTPLGRALTLKCIQAYSNIAVPRSND</sequence>
<dbReference type="InterPro" id="IPR036388">
    <property type="entry name" value="WH-like_DNA-bd_sf"/>
</dbReference>
<name>A0A074MM67_ERYLO</name>
<proteinExistence type="predicted"/>
<evidence type="ECO:0008006" key="4">
    <source>
        <dbReference type="Google" id="ProtNLM"/>
    </source>
</evidence>
<dbReference type="OrthoDB" id="7594920at2"/>
<dbReference type="AlphaFoldDB" id="A0A074MM67"/>
<comment type="caution">
    <text evidence="2">The sequence shown here is derived from an EMBL/GenBank/DDBJ whole genome shotgun (WGS) entry which is preliminary data.</text>
</comment>
<reference evidence="2 3" key="1">
    <citation type="submission" date="2014-04" db="EMBL/GenBank/DDBJ databases">
        <title>A comprehensive comparison of genomes of Erythrobacter spp. strains.</title>
        <authorList>
            <person name="Zheng Q."/>
        </authorList>
    </citation>
    <scope>NUCLEOTIDE SEQUENCE [LARGE SCALE GENOMIC DNA]</scope>
    <source>
        <strain evidence="2 3">DSM 6997</strain>
    </source>
</reference>